<feature type="region of interest" description="Disordered" evidence="1">
    <location>
        <begin position="1"/>
        <end position="65"/>
    </location>
</feature>
<evidence type="ECO:0000313" key="2">
    <source>
        <dbReference type="EMBL" id="KAK5956699.1"/>
    </source>
</evidence>
<proteinExistence type="predicted"/>
<dbReference type="EMBL" id="JAKLMC020000004">
    <property type="protein sequence ID" value="KAK5956699.1"/>
    <property type="molecule type" value="Genomic_DNA"/>
</dbReference>
<gene>
    <name evidence="2" type="ORF">OHC33_002186</name>
</gene>
<accession>A0AAN8EIK0</accession>
<evidence type="ECO:0000313" key="3">
    <source>
        <dbReference type="Proteomes" id="UP001316803"/>
    </source>
</evidence>
<comment type="caution">
    <text evidence="2">The sequence shown here is derived from an EMBL/GenBank/DDBJ whole genome shotgun (WGS) entry which is preliminary data.</text>
</comment>
<dbReference type="Proteomes" id="UP001316803">
    <property type="component" value="Unassembled WGS sequence"/>
</dbReference>
<feature type="compositionally biased region" description="Basic and acidic residues" evidence="1">
    <location>
        <begin position="39"/>
        <end position="60"/>
    </location>
</feature>
<keyword evidence="3" id="KW-1185">Reference proteome</keyword>
<name>A0AAN8EIK0_9EURO</name>
<protein>
    <submittedName>
        <fullName evidence="2">Uncharacterized protein</fullName>
    </submittedName>
</protein>
<organism evidence="2 3">
    <name type="scientific">Knufia fluminis</name>
    <dbReference type="NCBI Taxonomy" id="191047"/>
    <lineage>
        <taxon>Eukaryota</taxon>
        <taxon>Fungi</taxon>
        <taxon>Dikarya</taxon>
        <taxon>Ascomycota</taxon>
        <taxon>Pezizomycotina</taxon>
        <taxon>Eurotiomycetes</taxon>
        <taxon>Chaetothyriomycetidae</taxon>
        <taxon>Chaetothyriales</taxon>
        <taxon>Trichomeriaceae</taxon>
        <taxon>Knufia</taxon>
    </lineage>
</organism>
<dbReference type="AlphaFoldDB" id="A0AAN8EIK0"/>
<sequence>MSSVSGFDGDGYGRQMDAPETTQLEAEVLHNMPSTPSTHVHDELVKTSESDEKHDGHEEGGASNDNAPYVVRRWCLMSHVGPYGGPG</sequence>
<reference evidence="2 3" key="1">
    <citation type="submission" date="2022-12" db="EMBL/GenBank/DDBJ databases">
        <title>Genomic features and morphological characterization of a novel Knufia sp. strain isolated from spacecraft assembly facility.</title>
        <authorList>
            <person name="Teixeira M."/>
            <person name="Chander A.M."/>
            <person name="Stajich J.E."/>
            <person name="Venkateswaran K."/>
        </authorList>
    </citation>
    <scope>NUCLEOTIDE SEQUENCE [LARGE SCALE GENOMIC DNA]</scope>
    <source>
        <strain evidence="2 3">FJI-L2-BK-P2</strain>
    </source>
</reference>
<evidence type="ECO:0000256" key="1">
    <source>
        <dbReference type="SAM" id="MobiDB-lite"/>
    </source>
</evidence>